<sequence length="287" mass="31533">MNGQPEQGPAEWAPSNEVERAMALAAVADERQTYFQLVAVADLFLPQLTGDRSGRQRFLTVHAFDHVFLPVFSSVESLARQFGHAIDGYVVTTYAELRRKWPNPEWRLAINPGTPIDAYLPVEDLAGAAVGDRVVPTLAELVETSVEEDLEEARLRALHEAGDYPDDDPMTAMSAAADAGDVYGFMERLLDAVVLVPTTRPAQAEELVDAGFPWRYAPEHRIEVFTSPASLAASHPDQVPYVEVGFSFVLACWPEGWSLAIDPDGDNPLEFGAEQVPWLLTFGPPET</sequence>
<dbReference type="OrthoDB" id="3288975at2"/>
<feature type="domain" description="SseB protein N-terminal" evidence="1">
    <location>
        <begin position="173"/>
        <end position="276"/>
    </location>
</feature>
<evidence type="ECO:0000313" key="2">
    <source>
        <dbReference type="EMBL" id="SNR47454.1"/>
    </source>
</evidence>
<evidence type="ECO:0000259" key="1">
    <source>
        <dbReference type="Pfam" id="PF07179"/>
    </source>
</evidence>
<name>A0A238WMH9_9ACTN</name>
<dbReference type="EMBL" id="FZNR01000002">
    <property type="protein sequence ID" value="SNR47454.1"/>
    <property type="molecule type" value="Genomic_DNA"/>
</dbReference>
<dbReference type="AlphaFoldDB" id="A0A238WMH9"/>
<reference evidence="2 3" key="1">
    <citation type="submission" date="2017-06" db="EMBL/GenBank/DDBJ databases">
        <authorList>
            <person name="Kim H.J."/>
            <person name="Triplett B.A."/>
        </authorList>
    </citation>
    <scope>NUCLEOTIDE SEQUENCE [LARGE SCALE GENOMIC DNA]</scope>
    <source>
        <strain evidence="2 3">DSM 43151</strain>
    </source>
</reference>
<accession>A0A238WMH9</accession>
<proteinExistence type="predicted"/>
<protein>
    <submittedName>
        <fullName evidence="2">SseB protein N-terminal domain-containing protein</fullName>
    </submittedName>
</protein>
<evidence type="ECO:0000313" key="3">
    <source>
        <dbReference type="Proteomes" id="UP000198415"/>
    </source>
</evidence>
<dbReference type="Pfam" id="PF07179">
    <property type="entry name" value="SseB"/>
    <property type="match status" value="2"/>
</dbReference>
<organism evidence="2 3">
    <name type="scientific">Actinoplanes regularis</name>
    <dbReference type="NCBI Taxonomy" id="52697"/>
    <lineage>
        <taxon>Bacteria</taxon>
        <taxon>Bacillati</taxon>
        <taxon>Actinomycetota</taxon>
        <taxon>Actinomycetes</taxon>
        <taxon>Micromonosporales</taxon>
        <taxon>Micromonosporaceae</taxon>
        <taxon>Actinoplanes</taxon>
    </lineage>
</organism>
<feature type="domain" description="SseB protein N-terminal" evidence="1">
    <location>
        <begin position="19"/>
        <end position="126"/>
    </location>
</feature>
<dbReference type="Proteomes" id="UP000198415">
    <property type="component" value="Unassembled WGS sequence"/>
</dbReference>
<dbReference type="InterPro" id="IPR009839">
    <property type="entry name" value="SseB_N"/>
</dbReference>
<keyword evidence="3" id="KW-1185">Reference proteome</keyword>
<dbReference type="RefSeq" id="WP_089292443.1">
    <property type="nucleotide sequence ID" value="NZ_BOMU01000022.1"/>
</dbReference>
<gene>
    <name evidence="2" type="ORF">SAMN06264365_102674</name>
</gene>